<name>A0A1B7X3L6_APHFL</name>
<sequence>MKKLMAKILVACEESQSITKELRDLGHEAFSCDILPCSGGHPEWHIQADVFTIVNQGWDLMIAHPPCTFLSVSGARHLYNKDGSKNLDRWENQKMALDFVQKLMDCPIPRIAIENPVSVISTKIRKPDQIIQPYMFGDEATKTTCLWLKNLPKLEPTKMVGKGERTVFKSGKSHPKWYADALANAKTSAERRTLRSKTFQGIARAMADQWTKNLL</sequence>
<protein>
    <recommendedName>
        <fullName evidence="3">DNA cytosine methyltransferase</fullName>
    </recommendedName>
</protein>
<evidence type="ECO:0000313" key="1">
    <source>
        <dbReference type="EMBL" id="OBQ43957.1"/>
    </source>
</evidence>
<comment type="caution">
    <text evidence="1">The sequence shown here is derived from an EMBL/GenBank/DDBJ whole genome shotgun (WGS) entry which is preliminary data.</text>
</comment>
<reference evidence="1 2" key="1">
    <citation type="submission" date="2015-09" db="EMBL/GenBank/DDBJ databases">
        <title>Aphanizomenon flos-aquae WA102.</title>
        <authorList>
            <person name="Driscoll C."/>
        </authorList>
    </citation>
    <scope>NUCLEOTIDE SEQUENCE [LARGE SCALE GENOMIC DNA]</scope>
    <source>
        <strain evidence="1">WA102</strain>
    </source>
</reference>
<proteinExistence type="predicted"/>
<evidence type="ECO:0008006" key="3">
    <source>
        <dbReference type="Google" id="ProtNLM"/>
    </source>
</evidence>
<accession>A0A1B7X3L6</accession>
<dbReference type="EMBL" id="LJOW01000036">
    <property type="protein sequence ID" value="OBQ43957.1"/>
    <property type="molecule type" value="Genomic_DNA"/>
</dbReference>
<organism evidence="1 2">
    <name type="scientific">Aphanizomenon flos-aquae WA102</name>
    <dbReference type="NCBI Taxonomy" id="1710896"/>
    <lineage>
        <taxon>Bacteria</taxon>
        <taxon>Bacillati</taxon>
        <taxon>Cyanobacteriota</taxon>
        <taxon>Cyanophyceae</taxon>
        <taxon>Nostocales</taxon>
        <taxon>Aphanizomenonaceae</taxon>
        <taxon>Aphanizomenon</taxon>
    </lineage>
</organism>
<dbReference type="PATRIC" id="fig|1710896.3.peg.6181"/>
<dbReference type="AlphaFoldDB" id="A0A1B7X3L6"/>
<evidence type="ECO:0000313" key="2">
    <source>
        <dbReference type="Proteomes" id="UP000092093"/>
    </source>
</evidence>
<gene>
    <name evidence="1" type="ORF">AN484_09430</name>
</gene>
<dbReference type="Proteomes" id="UP000092093">
    <property type="component" value="Unassembled WGS sequence"/>
</dbReference>